<sequence>MGSCPGHSRITCEGHGEDGEEEEENSVEEEYSDGTEGVPAPVGESQGTGGAPLAQSNEPVSHHSEPSLLSIMHQMTLIMSNFQTASSSEESRQPAFKTSSLKAPEFFDGTQPFEVRSFIQSFQLVFIMIRQISLKIERKFFRPLHC</sequence>
<keyword evidence="3" id="KW-1185">Reference proteome</keyword>
<evidence type="ECO:0000256" key="1">
    <source>
        <dbReference type="SAM" id="MobiDB-lite"/>
    </source>
</evidence>
<feature type="region of interest" description="Disordered" evidence="1">
    <location>
        <begin position="1"/>
        <end position="67"/>
    </location>
</feature>
<accession>A0A9Q3J7X0</accession>
<gene>
    <name evidence="2" type="ORF">O181_096918</name>
</gene>
<dbReference type="Proteomes" id="UP000765509">
    <property type="component" value="Unassembled WGS sequence"/>
</dbReference>
<proteinExistence type="predicted"/>
<feature type="compositionally biased region" description="Acidic residues" evidence="1">
    <location>
        <begin position="18"/>
        <end position="33"/>
    </location>
</feature>
<evidence type="ECO:0000313" key="3">
    <source>
        <dbReference type="Proteomes" id="UP000765509"/>
    </source>
</evidence>
<organism evidence="2 3">
    <name type="scientific">Austropuccinia psidii MF-1</name>
    <dbReference type="NCBI Taxonomy" id="1389203"/>
    <lineage>
        <taxon>Eukaryota</taxon>
        <taxon>Fungi</taxon>
        <taxon>Dikarya</taxon>
        <taxon>Basidiomycota</taxon>
        <taxon>Pucciniomycotina</taxon>
        <taxon>Pucciniomycetes</taxon>
        <taxon>Pucciniales</taxon>
        <taxon>Sphaerophragmiaceae</taxon>
        <taxon>Austropuccinia</taxon>
    </lineage>
</organism>
<evidence type="ECO:0000313" key="2">
    <source>
        <dbReference type="EMBL" id="MBW0557203.1"/>
    </source>
</evidence>
<dbReference type="AlphaFoldDB" id="A0A9Q3J7X0"/>
<name>A0A9Q3J7X0_9BASI</name>
<comment type="caution">
    <text evidence="2">The sequence shown here is derived from an EMBL/GenBank/DDBJ whole genome shotgun (WGS) entry which is preliminary data.</text>
</comment>
<dbReference type="EMBL" id="AVOT02064968">
    <property type="protein sequence ID" value="MBW0557203.1"/>
    <property type="molecule type" value="Genomic_DNA"/>
</dbReference>
<reference evidence="2" key="1">
    <citation type="submission" date="2021-03" db="EMBL/GenBank/DDBJ databases">
        <title>Draft genome sequence of rust myrtle Austropuccinia psidii MF-1, a brazilian biotype.</title>
        <authorList>
            <person name="Quecine M.C."/>
            <person name="Pachon D.M.R."/>
            <person name="Bonatelli M.L."/>
            <person name="Correr F.H."/>
            <person name="Franceschini L.M."/>
            <person name="Leite T.F."/>
            <person name="Margarido G.R.A."/>
            <person name="Almeida C.A."/>
            <person name="Ferrarezi J.A."/>
            <person name="Labate C.A."/>
        </authorList>
    </citation>
    <scope>NUCLEOTIDE SEQUENCE</scope>
    <source>
        <strain evidence="2">MF-1</strain>
    </source>
</reference>
<protein>
    <submittedName>
        <fullName evidence="2">Uncharacterized protein</fullName>
    </submittedName>
</protein>